<keyword evidence="1" id="KW-0732">Signal</keyword>
<dbReference type="RefSeq" id="WP_341841830.1">
    <property type="nucleotide sequence ID" value="NZ_CP150096.1"/>
</dbReference>
<evidence type="ECO:0000256" key="1">
    <source>
        <dbReference type="SAM" id="SignalP"/>
    </source>
</evidence>
<dbReference type="Proteomes" id="UP001449657">
    <property type="component" value="Chromosome"/>
</dbReference>
<proteinExistence type="predicted"/>
<accession>A0ABZ2Z5N7</accession>
<reference evidence="2 3" key="1">
    <citation type="submission" date="2024-03" db="EMBL/GenBank/DDBJ databases">
        <title>Chitinophaga caseinilytica sp. nov., a casein hydrolysing bacterium isolated from forest soil.</title>
        <authorList>
            <person name="Lee D.S."/>
            <person name="Han D.M."/>
            <person name="Baek J.H."/>
            <person name="Choi D.G."/>
            <person name="Jeon J.H."/>
            <person name="Jeon C.O."/>
        </authorList>
    </citation>
    <scope>NUCLEOTIDE SEQUENCE [LARGE SCALE GENOMIC DNA]</scope>
    <source>
        <strain evidence="2 3">KACC 19118</strain>
    </source>
</reference>
<feature type="signal peptide" evidence="1">
    <location>
        <begin position="1"/>
        <end position="19"/>
    </location>
</feature>
<keyword evidence="3" id="KW-1185">Reference proteome</keyword>
<dbReference type="EMBL" id="CP150096">
    <property type="protein sequence ID" value="WZN47170.1"/>
    <property type="molecule type" value="Genomic_DNA"/>
</dbReference>
<name>A0ABZ2Z5N7_9BACT</name>
<dbReference type="Gene3D" id="3.30.110.170">
    <property type="entry name" value="Protein of unknown function (DUF541), domain 1"/>
    <property type="match status" value="1"/>
</dbReference>
<sequence>MKRLTVLLMALVMTATSFAQTTDNKPPVKKIEVNGSAEIEITPDEIYFNITLREYMKNKTQKVSITELEQKLQKAVEAAGIAKGDFTIANVFGYNYDQWWKKKKDAPDFMARKQYRLKLTRLDKINGILAAVDEEGIESANVASFSSSKMEEYRKQVKIEALKAAKAKAEYLVAAIGENLAGVIEIQEFNTDQYSDVRPEMANMMVRKTAAYDAAGGAPDSNIDFKTIKIRAEVRAVWGIK</sequence>
<protein>
    <submittedName>
        <fullName evidence="2">SIMPL domain-containing protein</fullName>
    </submittedName>
</protein>
<evidence type="ECO:0000313" key="3">
    <source>
        <dbReference type="Proteomes" id="UP001449657"/>
    </source>
</evidence>
<dbReference type="InterPro" id="IPR052022">
    <property type="entry name" value="26kDa_periplasmic_antigen"/>
</dbReference>
<feature type="chain" id="PRO_5045978077" evidence="1">
    <location>
        <begin position="20"/>
        <end position="241"/>
    </location>
</feature>
<dbReference type="InterPro" id="IPR007497">
    <property type="entry name" value="SIMPL/DUF541"/>
</dbReference>
<dbReference type="PANTHER" id="PTHR34387:SF1">
    <property type="entry name" value="PERIPLASMIC IMMUNOGENIC PROTEIN"/>
    <property type="match status" value="1"/>
</dbReference>
<dbReference type="Pfam" id="PF04402">
    <property type="entry name" value="SIMPL"/>
    <property type="match status" value="1"/>
</dbReference>
<gene>
    <name evidence="2" type="ORF">WJU22_03120</name>
</gene>
<dbReference type="Gene3D" id="3.30.70.2970">
    <property type="entry name" value="Protein of unknown function (DUF541), domain 2"/>
    <property type="match status" value="1"/>
</dbReference>
<dbReference type="PANTHER" id="PTHR34387">
    <property type="entry name" value="SLR1258 PROTEIN"/>
    <property type="match status" value="1"/>
</dbReference>
<evidence type="ECO:0000313" key="2">
    <source>
        <dbReference type="EMBL" id="WZN47170.1"/>
    </source>
</evidence>
<organism evidence="2 3">
    <name type="scientific">Chitinophaga caseinilytica</name>
    <dbReference type="NCBI Taxonomy" id="2267521"/>
    <lineage>
        <taxon>Bacteria</taxon>
        <taxon>Pseudomonadati</taxon>
        <taxon>Bacteroidota</taxon>
        <taxon>Chitinophagia</taxon>
        <taxon>Chitinophagales</taxon>
        <taxon>Chitinophagaceae</taxon>
        <taxon>Chitinophaga</taxon>
    </lineage>
</organism>